<gene>
    <name evidence="1" type="ORF">K5I21_08155</name>
</gene>
<evidence type="ECO:0000313" key="2">
    <source>
        <dbReference type="Proteomes" id="UP001203136"/>
    </source>
</evidence>
<reference evidence="1" key="1">
    <citation type="journal article" date="2022" name="Cell Host Microbe">
        <title>Colonization of the live biotherapeutic product VE303 and modulation of the microbiota and metabolites in healthy volunteers.</title>
        <authorList>
            <person name="Dsouza M."/>
            <person name="Menon R."/>
            <person name="Crossette E."/>
            <person name="Bhattarai S.K."/>
            <person name="Schneider J."/>
            <person name="Kim Y.G."/>
            <person name="Reddy S."/>
            <person name="Caballero S."/>
            <person name="Felix C."/>
            <person name="Cornacchione L."/>
            <person name="Hendrickson J."/>
            <person name="Watson A.R."/>
            <person name="Minot S.S."/>
            <person name="Greenfield N."/>
            <person name="Schopf L."/>
            <person name="Szabady R."/>
            <person name="Patarroyo J."/>
            <person name="Smith W."/>
            <person name="Harrison P."/>
            <person name="Kuijper E.J."/>
            <person name="Kelly C.P."/>
            <person name="Olle B."/>
            <person name="Bobilev D."/>
            <person name="Silber J.L."/>
            <person name="Bucci V."/>
            <person name="Roberts B."/>
            <person name="Faith J."/>
            <person name="Norman J.M."/>
        </authorList>
    </citation>
    <scope>NUCLEOTIDE SEQUENCE</scope>
    <source>
        <strain evidence="1">VE303-04</strain>
    </source>
</reference>
<dbReference type="EMBL" id="JAINVB010000001">
    <property type="protein sequence ID" value="MCK0085837.1"/>
    <property type="molecule type" value="Genomic_DNA"/>
</dbReference>
<protein>
    <submittedName>
        <fullName evidence="1">Uncharacterized protein</fullName>
    </submittedName>
</protein>
<evidence type="ECO:0000313" key="1">
    <source>
        <dbReference type="EMBL" id="MCK0085837.1"/>
    </source>
</evidence>
<proteinExistence type="predicted"/>
<sequence length="32" mass="3892">MEHTISIEAFEKLRDYYSSQKEKQFARIATDR</sequence>
<accession>A0AAW5F1H6</accession>
<dbReference type="AlphaFoldDB" id="A0AAW5F1H6"/>
<comment type="caution">
    <text evidence="1">The sequence shown here is derived from an EMBL/GenBank/DDBJ whole genome shotgun (WGS) entry which is preliminary data.</text>
</comment>
<organism evidence="1 2">
    <name type="scientific">Clostridium symbiosum</name>
    <name type="common">Bacteroides symbiosus</name>
    <dbReference type="NCBI Taxonomy" id="1512"/>
    <lineage>
        <taxon>Bacteria</taxon>
        <taxon>Bacillati</taxon>
        <taxon>Bacillota</taxon>
        <taxon>Clostridia</taxon>
        <taxon>Lachnospirales</taxon>
        <taxon>Lachnospiraceae</taxon>
        <taxon>Otoolea</taxon>
    </lineage>
</organism>
<name>A0AAW5F1H6_CLOSY</name>
<dbReference type="Proteomes" id="UP001203136">
    <property type="component" value="Unassembled WGS sequence"/>
</dbReference>